<gene>
    <name evidence="2" type="primary">LOC105666906</name>
</gene>
<dbReference type="AlphaFoldDB" id="A0A9B2MRY7"/>
<dbReference type="OrthoDB" id="5920040at2759"/>
<dbReference type="InterPro" id="IPR043502">
    <property type="entry name" value="DNA/RNA_pol_sf"/>
</dbReference>
<dbReference type="PANTHER" id="PTHR47331:SF5">
    <property type="entry name" value="RIBONUCLEASE H"/>
    <property type="match status" value="1"/>
</dbReference>
<accession>A0A9B2MRY7</accession>
<dbReference type="GeneID" id="105666906"/>
<name>A0A9B2MRY7_BOMTE</name>
<dbReference type="SUPFAM" id="SSF56672">
    <property type="entry name" value="DNA/RNA polymerases"/>
    <property type="match status" value="1"/>
</dbReference>
<protein>
    <submittedName>
        <fullName evidence="2">Uncharacterized protein LOC105666906</fullName>
    </submittedName>
</protein>
<evidence type="ECO:0000313" key="2">
    <source>
        <dbReference type="RefSeq" id="XP_012174868.1"/>
    </source>
</evidence>
<dbReference type="KEGG" id="bter:105666906"/>
<dbReference type="Proteomes" id="UP000835206">
    <property type="component" value="Unplaced"/>
</dbReference>
<reference evidence="2" key="1">
    <citation type="submission" date="2025-08" db="UniProtKB">
        <authorList>
            <consortium name="RefSeq"/>
        </authorList>
    </citation>
    <scope>IDENTIFICATION</scope>
</reference>
<evidence type="ECO:0000313" key="1">
    <source>
        <dbReference type="Proteomes" id="UP000835206"/>
    </source>
</evidence>
<proteinExistence type="predicted"/>
<keyword evidence="1" id="KW-1185">Reference proteome</keyword>
<organism evidence="1 2">
    <name type="scientific">Bombus terrestris</name>
    <name type="common">Buff-tailed bumblebee</name>
    <name type="synonym">Apis terrestris</name>
    <dbReference type="NCBI Taxonomy" id="30195"/>
    <lineage>
        <taxon>Eukaryota</taxon>
        <taxon>Metazoa</taxon>
        <taxon>Ecdysozoa</taxon>
        <taxon>Arthropoda</taxon>
        <taxon>Hexapoda</taxon>
        <taxon>Insecta</taxon>
        <taxon>Pterygota</taxon>
        <taxon>Neoptera</taxon>
        <taxon>Endopterygota</taxon>
        <taxon>Hymenoptera</taxon>
        <taxon>Apocrita</taxon>
        <taxon>Aculeata</taxon>
        <taxon>Apoidea</taxon>
        <taxon>Anthophila</taxon>
        <taxon>Apidae</taxon>
        <taxon>Bombus</taxon>
        <taxon>Bombus</taxon>
    </lineage>
</organism>
<dbReference type="GO" id="GO:0071897">
    <property type="term" value="P:DNA biosynthetic process"/>
    <property type="evidence" value="ECO:0007669"/>
    <property type="project" value="UniProtKB-ARBA"/>
</dbReference>
<sequence length="158" mass="18296">MAMKRLASHRHQFQRDEQFETEYRAVIQEYLEMGHTNKVTSRLHSDNGYYLSQYGIIKDSSTSTNLRIVFDGSAPSTTGVSLNDTLYTGPKLQEKLFNVLCKFRSNQYVLTGDVAKMYRQFLVRLKDRKYHHILWRNSNGGNKTYQINTVMFGLSAAP</sequence>
<dbReference type="PANTHER" id="PTHR47331">
    <property type="entry name" value="PHD-TYPE DOMAIN-CONTAINING PROTEIN"/>
    <property type="match status" value="1"/>
</dbReference>
<dbReference type="RefSeq" id="XP_012174868.1">
    <property type="nucleotide sequence ID" value="XM_012319478.1"/>
</dbReference>